<dbReference type="AlphaFoldDB" id="A0A2S0MNL0"/>
<keyword evidence="1" id="KW-0560">Oxidoreductase</keyword>
<dbReference type="SUPFAM" id="SSF48179">
    <property type="entry name" value="6-phosphogluconate dehydrogenase C-terminal domain-like"/>
    <property type="match status" value="1"/>
</dbReference>
<dbReference type="EMBL" id="CP027665">
    <property type="protein sequence ID" value="AVO37458.1"/>
    <property type="molecule type" value="Genomic_DNA"/>
</dbReference>
<dbReference type="InterPro" id="IPR036291">
    <property type="entry name" value="NAD(P)-bd_dom_sf"/>
</dbReference>
<accession>A0A2S0MNL0</accession>
<proteinExistence type="predicted"/>
<evidence type="ECO:0000256" key="1">
    <source>
        <dbReference type="ARBA" id="ARBA00023002"/>
    </source>
</evidence>
<dbReference type="PANTHER" id="PTHR43362">
    <property type="entry name" value="MANNITOL DEHYDROGENASE DSF1-RELATED"/>
    <property type="match status" value="1"/>
</dbReference>
<name>A0A2S0MNL0_9RHOB</name>
<evidence type="ECO:0000259" key="3">
    <source>
        <dbReference type="Pfam" id="PF08125"/>
    </source>
</evidence>
<keyword evidence="5" id="KW-1185">Reference proteome</keyword>
<dbReference type="InterPro" id="IPR050988">
    <property type="entry name" value="Mannitol_DH/Oxidoreductase"/>
</dbReference>
<dbReference type="Pfam" id="PF08125">
    <property type="entry name" value="Mannitol_dh_C"/>
    <property type="match status" value="1"/>
</dbReference>
<feature type="domain" description="Mannitol dehydrogenase N-terminal" evidence="2">
    <location>
        <begin position="30"/>
        <end position="278"/>
    </location>
</feature>
<feature type="domain" description="Mannitol dehydrogenase C-terminal" evidence="3">
    <location>
        <begin position="288"/>
        <end position="470"/>
    </location>
</feature>
<gene>
    <name evidence="4" type="ORF">C6Y53_06845</name>
</gene>
<dbReference type="PANTHER" id="PTHR43362:SF1">
    <property type="entry name" value="MANNITOL DEHYDROGENASE 2-RELATED"/>
    <property type="match status" value="1"/>
</dbReference>
<dbReference type="PRINTS" id="PR00084">
    <property type="entry name" value="MTLDHDRGNASE"/>
</dbReference>
<evidence type="ECO:0000259" key="2">
    <source>
        <dbReference type="Pfam" id="PF01232"/>
    </source>
</evidence>
<dbReference type="Proteomes" id="UP000237655">
    <property type="component" value="Chromosome"/>
</dbReference>
<dbReference type="InterPro" id="IPR013131">
    <property type="entry name" value="Mannitol_DH_N"/>
</dbReference>
<sequence>MTIKLSNDTLADLPARIGRPGYDRSRLTPGIVHVGLGNFHRAHQAWYLHRLMQQGLAHDWAILGAGVRPYDAAMRDRLIAQDCLTTLIELAPSHRSAEVIGPMIGYLPIEDGNGALIRAMADPAIRIVALTVTEGGYYFDPTTGGLATSHPDIRHDAAHPDRPATVFGAIVAALRLRRAAGHAPFAVQSCDNLQGNGRITRQTVVTLARLTDPALAGWIDEHGAFPNSMVDCIVPATGPDEIALARRIGVDDAAPVTHENYRQWVIEDNFCAGRPDWDRVGATFSDAVHDYETMKIRILNAGHQVIANAGELLSVGTIADCMRDRDIAALFRKVQRDEIVPRVRPVPGVDPADYVALVERRFANPAVHDTTRRVAFDGSSRHTGFVLPILRDALREGGAIEGLSLVEALWAHMCAGTRDDGTAIAPNDPNWDALQDAARAARNRPRSWLEQDHIYGALGRDPRFAAAFERWLAIILADGVRPAIAGYAGQARA</sequence>
<protein>
    <submittedName>
        <fullName evidence="4">Mannitol dehydrogenase family protein</fullName>
    </submittedName>
</protein>
<dbReference type="InterPro" id="IPR013118">
    <property type="entry name" value="Mannitol_DH_C"/>
</dbReference>
<dbReference type="Pfam" id="PF01232">
    <property type="entry name" value="Mannitol_dh"/>
    <property type="match status" value="1"/>
</dbReference>
<evidence type="ECO:0000313" key="5">
    <source>
        <dbReference type="Proteomes" id="UP000237655"/>
    </source>
</evidence>
<dbReference type="GO" id="GO:0016616">
    <property type="term" value="F:oxidoreductase activity, acting on the CH-OH group of donors, NAD or NADP as acceptor"/>
    <property type="evidence" value="ECO:0007669"/>
    <property type="project" value="TreeGrafter"/>
</dbReference>
<evidence type="ECO:0000313" key="4">
    <source>
        <dbReference type="EMBL" id="AVO37458.1"/>
    </source>
</evidence>
<organism evidence="4 5">
    <name type="scientific">Pukyongiella litopenaei</name>
    <dbReference type="NCBI Taxonomy" id="2605946"/>
    <lineage>
        <taxon>Bacteria</taxon>
        <taxon>Pseudomonadati</taxon>
        <taxon>Pseudomonadota</taxon>
        <taxon>Alphaproteobacteria</taxon>
        <taxon>Rhodobacterales</taxon>
        <taxon>Paracoccaceae</taxon>
        <taxon>Pukyongiella</taxon>
    </lineage>
</organism>
<dbReference type="KEGG" id="thas:C6Y53_06845"/>
<dbReference type="InterPro" id="IPR000669">
    <property type="entry name" value="Mannitol_DH"/>
</dbReference>
<dbReference type="RefSeq" id="WP_106471769.1">
    <property type="nucleotide sequence ID" value="NZ_CP027665.1"/>
</dbReference>
<dbReference type="Gene3D" id="1.10.1040.10">
    <property type="entry name" value="N-(1-d-carboxylethyl)-l-norvaline Dehydrogenase, domain 2"/>
    <property type="match status" value="1"/>
</dbReference>
<reference evidence="5" key="1">
    <citation type="submission" date="2018-03" db="EMBL/GenBank/DDBJ databases">
        <title>Genomic analysis of the strain SH-1 isolated from shrimp intestine.</title>
        <authorList>
            <person name="Kim Y.-S."/>
            <person name="Kim S.-E."/>
            <person name="Kim K.-H."/>
        </authorList>
    </citation>
    <scope>NUCLEOTIDE SEQUENCE [LARGE SCALE GENOMIC DNA]</scope>
    <source>
        <strain evidence="5">SH-1</strain>
    </source>
</reference>
<dbReference type="Gene3D" id="3.40.50.720">
    <property type="entry name" value="NAD(P)-binding Rossmann-like Domain"/>
    <property type="match status" value="1"/>
</dbReference>
<dbReference type="SUPFAM" id="SSF51735">
    <property type="entry name" value="NAD(P)-binding Rossmann-fold domains"/>
    <property type="match status" value="1"/>
</dbReference>
<dbReference type="InterPro" id="IPR013328">
    <property type="entry name" value="6PGD_dom2"/>
</dbReference>
<dbReference type="InterPro" id="IPR008927">
    <property type="entry name" value="6-PGluconate_DH-like_C_sf"/>
</dbReference>